<accession>A0A2T5IVC8</accession>
<evidence type="ECO:0000256" key="1">
    <source>
        <dbReference type="ARBA" id="ARBA00022598"/>
    </source>
</evidence>
<reference evidence="10 11" key="1">
    <citation type="submission" date="2018-04" db="EMBL/GenBank/DDBJ databases">
        <title>Genomic Encyclopedia of Archaeal and Bacterial Type Strains, Phase II (KMG-II): from individual species to whole genera.</title>
        <authorList>
            <person name="Goeker M."/>
        </authorList>
    </citation>
    <scope>NUCLEOTIDE SEQUENCE [LARGE SCALE GENOMIC DNA]</scope>
    <source>
        <strain evidence="10 11">DSM 5822</strain>
    </source>
</reference>
<feature type="binding site" evidence="7">
    <location>
        <position position="44"/>
    </location>
    <ligand>
        <name>L-glutamate</name>
        <dbReference type="ChEBI" id="CHEBI:29985"/>
    </ligand>
</feature>
<keyword evidence="1 7" id="KW-0436">Ligase</keyword>
<dbReference type="OrthoDB" id="9807503at2"/>
<feature type="binding site" evidence="7">
    <location>
        <position position="115"/>
    </location>
    <ligand>
        <name>Zn(2+)</name>
        <dbReference type="ChEBI" id="CHEBI:29105"/>
    </ligand>
</feature>
<keyword evidence="8" id="KW-0648">Protein biosynthesis</keyword>
<dbReference type="GO" id="GO:0006424">
    <property type="term" value="P:glutamyl-tRNA aminoacylation"/>
    <property type="evidence" value="ECO:0007669"/>
    <property type="project" value="InterPro"/>
</dbReference>
<dbReference type="Proteomes" id="UP000244223">
    <property type="component" value="Unassembled WGS sequence"/>
</dbReference>
<dbReference type="SUPFAM" id="SSF52374">
    <property type="entry name" value="Nucleotidylyl transferase"/>
    <property type="match status" value="1"/>
</dbReference>
<dbReference type="InterPro" id="IPR000924">
    <property type="entry name" value="Glu/Gln-tRNA-synth"/>
</dbReference>
<dbReference type="PANTHER" id="PTHR43311:SF1">
    <property type="entry name" value="GLUTAMYL-Q TRNA(ASP) SYNTHETASE"/>
    <property type="match status" value="1"/>
</dbReference>
<name>A0A2T5IVC8_9GAMM</name>
<dbReference type="InterPro" id="IPR014729">
    <property type="entry name" value="Rossmann-like_a/b/a_fold"/>
</dbReference>
<dbReference type="Pfam" id="PF00749">
    <property type="entry name" value="tRNA-synt_1c"/>
    <property type="match status" value="1"/>
</dbReference>
<dbReference type="Gene3D" id="3.40.50.620">
    <property type="entry name" value="HUPs"/>
    <property type="match status" value="1"/>
</dbReference>
<evidence type="ECO:0000256" key="5">
    <source>
        <dbReference type="ARBA" id="ARBA00022840"/>
    </source>
</evidence>
<feature type="binding site" evidence="7">
    <location>
        <position position="102"/>
    </location>
    <ligand>
        <name>Zn(2+)</name>
        <dbReference type="ChEBI" id="CHEBI:29105"/>
    </ligand>
</feature>
<evidence type="ECO:0000313" key="11">
    <source>
        <dbReference type="Proteomes" id="UP000244223"/>
    </source>
</evidence>
<dbReference type="FunFam" id="3.40.50.620:FF:000093">
    <property type="entry name" value="Glutamyl-Q tRNA(Asp) synthetase"/>
    <property type="match status" value="1"/>
</dbReference>
<feature type="binding site" evidence="7">
    <location>
        <position position="191"/>
    </location>
    <ligand>
        <name>L-glutamate</name>
        <dbReference type="ChEBI" id="CHEBI:29985"/>
    </ligand>
</feature>
<proteinExistence type="inferred from homology"/>
<feature type="binding site" evidence="7">
    <location>
        <position position="119"/>
    </location>
    <ligand>
        <name>Zn(2+)</name>
        <dbReference type="ChEBI" id="CHEBI:29105"/>
    </ligand>
</feature>
<sequence>MMSSYIGRFAPSPTGALHHGSLLAALASWCAARSVNGRWLVRIEDIDTPRCQPHFAANILDTLGQYGLSWDGDVIYQSQRHHHYREALQYLQQQGDIFWCDCSRSDLNKTGYSIYQGKCRTFLTQRPHSAARLRVPDNSLIQFNDAVFGTQQDDISQTVGDFVLFRRDGLFAYQLAVVVDDALQGITEVVRGADLLDNTTRQIYLQRRLKLASVAYCHVPLVTNILGEKLSKQTGAQALSTKHPSAMLYLCLQQLGQHPPIELQYDTKETILSWAARHWSAANIPKRLTV</sequence>
<dbReference type="NCBIfam" id="TIGR03838">
    <property type="entry name" value="queuosine_YadB"/>
    <property type="match status" value="1"/>
</dbReference>
<comment type="similarity">
    <text evidence="7">Belongs to the class-I aminoacyl-tRNA synthetase family. GluQ subfamily.</text>
</comment>
<dbReference type="PANTHER" id="PTHR43311">
    <property type="entry name" value="GLUTAMATE--TRNA LIGASE"/>
    <property type="match status" value="1"/>
</dbReference>
<evidence type="ECO:0000256" key="7">
    <source>
        <dbReference type="HAMAP-Rule" id="MF_01428"/>
    </source>
</evidence>
<dbReference type="InterPro" id="IPR020058">
    <property type="entry name" value="Glu/Gln-tRNA-synth_Ib_cat-dom"/>
</dbReference>
<keyword evidence="3 7" id="KW-0547">Nucleotide-binding</keyword>
<evidence type="ECO:0000256" key="4">
    <source>
        <dbReference type="ARBA" id="ARBA00022833"/>
    </source>
</evidence>
<dbReference type="EC" id="6.1.1.-" evidence="7"/>
<comment type="function">
    <text evidence="7">Catalyzes the tRNA-independent activation of glutamate in presence of ATP and the subsequent transfer of glutamate onto a tRNA(Asp). Glutamate is transferred on the 2-amino-5-(4,5-dihydroxy-2-cyclopenten-1-yl) moiety of the queuosine in the wobble position of the QUC anticodon.</text>
</comment>
<keyword evidence="11" id="KW-1185">Reference proteome</keyword>
<dbReference type="NCBIfam" id="NF004314">
    <property type="entry name" value="PRK05710.1-3"/>
    <property type="match status" value="1"/>
</dbReference>
<dbReference type="GO" id="GO:0005524">
    <property type="term" value="F:ATP binding"/>
    <property type="evidence" value="ECO:0007669"/>
    <property type="project" value="UniProtKB-KW"/>
</dbReference>
<dbReference type="EMBL" id="QAON01000016">
    <property type="protein sequence ID" value="PTQ87845.1"/>
    <property type="molecule type" value="Genomic_DNA"/>
</dbReference>
<evidence type="ECO:0000256" key="8">
    <source>
        <dbReference type="RuleBase" id="RU363037"/>
    </source>
</evidence>
<feature type="short sequence motif" description="'HIGH' region" evidence="7">
    <location>
        <begin position="11"/>
        <end position="21"/>
    </location>
</feature>
<dbReference type="GO" id="GO:0008270">
    <property type="term" value="F:zinc ion binding"/>
    <property type="evidence" value="ECO:0007669"/>
    <property type="project" value="UniProtKB-UniRule"/>
</dbReference>
<dbReference type="RefSeq" id="WP_107866613.1">
    <property type="nucleotide sequence ID" value="NZ_QAON01000016.1"/>
</dbReference>
<dbReference type="PRINTS" id="PR00987">
    <property type="entry name" value="TRNASYNTHGLU"/>
</dbReference>
<evidence type="ECO:0000256" key="2">
    <source>
        <dbReference type="ARBA" id="ARBA00022723"/>
    </source>
</evidence>
<keyword evidence="2 7" id="KW-0479">Metal-binding</keyword>
<feature type="binding site" evidence="7">
    <location>
        <position position="232"/>
    </location>
    <ligand>
        <name>ATP</name>
        <dbReference type="ChEBI" id="CHEBI:30616"/>
    </ligand>
</feature>
<feature type="binding site" evidence="7">
    <location>
        <position position="100"/>
    </location>
    <ligand>
        <name>Zn(2+)</name>
        <dbReference type="ChEBI" id="CHEBI:29105"/>
    </ligand>
</feature>
<gene>
    <name evidence="7" type="primary">gluQ</name>
    <name evidence="10" type="ORF">C8N29_11610</name>
</gene>
<keyword evidence="5 7" id="KW-0067">ATP-binding</keyword>
<comment type="caution">
    <text evidence="10">The sequence shown here is derived from an EMBL/GenBank/DDBJ whole genome shotgun (WGS) entry which is preliminary data.</text>
</comment>
<evidence type="ECO:0000256" key="6">
    <source>
        <dbReference type="ARBA" id="ARBA00023146"/>
    </source>
</evidence>
<feature type="domain" description="Glutamyl/glutaminyl-tRNA synthetase class Ib catalytic" evidence="9">
    <location>
        <begin position="8"/>
        <end position="240"/>
    </location>
</feature>
<dbReference type="GO" id="GO:0006400">
    <property type="term" value="P:tRNA modification"/>
    <property type="evidence" value="ECO:0007669"/>
    <property type="project" value="InterPro"/>
</dbReference>
<organism evidence="10 11">
    <name type="scientific">Agitococcus lubricus</name>
    <dbReference type="NCBI Taxonomy" id="1077255"/>
    <lineage>
        <taxon>Bacteria</taxon>
        <taxon>Pseudomonadati</taxon>
        <taxon>Pseudomonadota</taxon>
        <taxon>Gammaproteobacteria</taxon>
        <taxon>Moraxellales</taxon>
        <taxon>Moraxellaceae</taxon>
        <taxon>Agitococcus</taxon>
    </lineage>
</organism>
<feature type="binding site" evidence="7">
    <location>
        <position position="173"/>
    </location>
    <ligand>
        <name>L-glutamate</name>
        <dbReference type="ChEBI" id="CHEBI:29985"/>
    </ligand>
</feature>
<keyword evidence="6 7" id="KW-0030">Aminoacyl-tRNA synthetase</keyword>
<feature type="binding site" evidence="7">
    <location>
        <begin position="8"/>
        <end position="12"/>
    </location>
    <ligand>
        <name>L-glutamate</name>
        <dbReference type="ChEBI" id="CHEBI:29985"/>
    </ligand>
</feature>
<dbReference type="GO" id="GO:0004818">
    <property type="term" value="F:glutamate-tRNA ligase activity"/>
    <property type="evidence" value="ECO:0007669"/>
    <property type="project" value="TreeGrafter"/>
</dbReference>
<evidence type="ECO:0000313" key="10">
    <source>
        <dbReference type="EMBL" id="PTQ87845.1"/>
    </source>
</evidence>
<dbReference type="GO" id="GO:0005829">
    <property type="term" value="C:cytosol"/>
    <property type="evidence" value="ECO:0007669"/>
    <property type="project" value="TreeGrafter"/>
</dbReference>
<feature type="short sequence motif" description="'KMSKS' region" evidence="7">
    <location>
        <begin position="229"/>
        <end position="233"/>
    </location>
</feature>
<dbReference type="AlphaFoldDB" id="A0A2T5IVC8"/>
<keyword evidence="4 7" id="KW-0862">Zinc</keyword>
<dbReference type="HAMAP" id="MF_01428">
    <property type="entry name" value="Glu_Q_tRNA_synth"/>
    <property type="match status" value="1"/>
</dbReference>
<comment type="cofactor">
    <cofactor evidence="7">
        <name>Zn(2+)</name>
        <dbReference type="ChEBI" id="CHEBI:29105"/>
    </cofactor>
    <text evidence="7">Binds 1 zinc ion per subunit.</text>
</comment>
<dbReference type="InterPro" id="IPR022380">
    <property type="entry name" value="Glu-Q_tRNA(Asp)_Synthase"/>
</dbReference>
<protein>
    <recommendedName>
        <fullName evidence="7">Glutamyl-Q tRNA(Asp) synthetase</fullName>
        <shortName evidence="7">Glu-Q-RSs</shortName>
        <ecNumber evidence="7">6.1.1.-</ecNumber>
    </recommendedName>
</protein>
<dbReference type="InterPro" id="IPR049940">
    <property type="entry name" value="GluQ/Sye"/>
</dbReference>
<evidence type="ECO:0000256" key="3">
    <source>
        <dbReference type="ARBA" id="ARBA00022741"/>
    </source>
</evidence>
<evidence type="ECO:0000259" key="9">
    <source>
        <dbReference type="Pfam" id="PF00749"/>
    </source>
</evidence>